<dbReference type="PANTHER" id="PTHR11070">
    <property type="entry name" value="UVRD / RECB / PCRA DNA HELICASE FAMILY MEMBER"/>
    <property type="match status" value="1"/>
</dbReference>
<dbReference type="PANTHER" id="PTHR11070:SF2">
    <property type="entry name" value="ATP-DEPENDENT DNA HELICASE SRS2"/>
    <property type="match status" value="1"/>
</dbReference>
<dbReference type="Proteomes" id="UP000826540">
    <property type="component" value="Chromosome"/>
</dbReference>
<sequence length="967" mass="115479">MAQVFPSLEQIHQLRPKPTEGELHLLKFLSENLDNNYEIYFQPFLNGDRPDIILMRPDAGVMIFEVKEWNLGNYDINEQKDWLVTQDGEKWSKIKSPIDQVLSYKQNLYDLHTENLLETKIKNPKTWGVVSCAIYFHCENYDDVYNFLTGKFQDNQNEKYRKFLSHLVILGKDSLNINSLNQFLRKHYLYKQSKFFNDNLYKSFKRHLQPPYHSREERKPTNFIAQVFPSLEQIHQLRPKPTEGELHLLKFLSENLDNNYEIYFQPFLNGDRPDIILMRPDAGVMIFEVKDWNLGNYDINEKKHWIVTQDGKKWSRIKSPIDQVLSYKQNLYDLHIENLLETKIKNPKTWGVVSCAIYFHCENYHDVDNFLTGKFQDNQSEKYRKFLSHLVILGKDSLNRNSLNQFLRKHYLHRQSRFFNDTLYKSFKRHLQPPYHSREEGKPIVYTSKQEELINSPLKQRKIKGVAGSGKTCILAKRAVNALKRISSSVSSSSENHPDILILTYNITLKNYIHDKISQVREDFSRSCFYIKNYHDFINQELNNLGIEIEIPQDFDDWNSEQKSQYFEDEYYSNISLFRNQKEHIYTYKAIFIDEIQDYQKEWVKIIRECFLENGGEFIVFGDEKQNVYQRSMDQDKKPYTGIRGAWKKLEDTLRLSTHLSSLATAFQTNFFEQKYEIEKINTENLLKLNFNSQEQIIEYIPVTNSSPEDIYNMCNERAIKYMIHPNDICIQSSTIEILRNINFYAMQSQQIKTTTTFENLETYYLILLQIIENFNIENQDSEEHNNIANEIKQYKWKIKELKNIFINNTNNDNINQAIVKALCYSFHINHPVIEQKLTEYLRTKNITRTEYDRWVSQIMPILKQVSRNQAIMNRLRSELEKIRKNKKWNFWMNSGNIKFSTIHSFKGWEVDSLFLIIEKEFDDNTFTTDELIYTAITRCRRNLFILDLDQSRYLEFFKSFNHSVII</sequence>
<reference evidence="2 3" key="1">
    <citation type="journal article" date="2022" name="J. Am. Chem. Soc.">
        <title>Biosynthesis of Guanitoxin Enables Global Environmental Detection in Freshwater Cyanobacteria.</title>
        <authorList>
            <person name="Lima S.T."/>
            <person name="Fallon T.R."/>
            <person name="Cordoza J.L."/>
            <person name="Chekan J.R."/>
            <person name="Delbaje E."/>
            <person name="Hopiavuori A.R."/>
            <person name="Alvarenga D.O."/>
            <person name="Wood S.M."/>
            <person name="Luhavaya H."/>
            <person name="Baumgartner J.T."/>
            <person name="Dorr F.A."/>
            <person name="Etchegaray A."/>
            <person name="Pinto E."/>
            <person name="McKinnie S.M.K."/>
            <person name="Fiore M.F."/>
            <person name="Moore B.S."/>
        </authorList>
    </citation>
    <scope>NUCLEOTIDE SEQUENCE [LARGE SCALE GENOMIC DNA]</scope>
    <source>
        <strain evidence="2 3">ITEP-024</strain>
    </source>
</reference>
<feature type="domain" description="NERD" evidence="1">
    <location>
        <begin position="19"/>
        <end position="114"/>
    </location>
</feature>
<dbReference type="InterPro" id="IPR027417">
    <property type="entry name" value="P-loop_NTPase"/>
</dbReference>
<proteinExistence type="predicted"/>
<dbReference type="Pfam" id="PF08378">
    <property type="entry name" value="NERD"/>
    <property type="match status" value="2"/>
</dbReference>
<dbReference type="EMBL" id="CP080598">
    <property type="protein sequence ID" value="QYX33450.1"/>
    <property type="molecule type" value="Genomic_DNA"/>
</dbReference>
<evidence type="ECO:0000313" key="2">
    <source>
        <dbReference type="EMBL" id="QYX33450.1"/>
    </source>
</evidence>
<dbReference type="SUPFAM" id="SSF52540">
    <property type="entry name" value="P-loop containing nucleoside triphosphate hydrolases"/>
    <property type="match status" value="1"/>
</dbReference>
<protein>
    <submittedName>
        <fullName evidence="2">NERD domain-containing protein</fullName>
    </submittedName>
</protein>
<keyword evidence="3" id="KW-1185">Reference proteome</keyword>
<dbReference type="Pfam" id="PF13245">
    <property type="entry name" value="AAA_19"/>
    <property type="match status" value="1"/>
</dbReference>
<evidence type="ECO:0000313" key="3">
    <source>
        <dbReference type="Proteomes" id="UP000826540"/>
    </source>
</evidence>
<dbReference type="InterPro" id="IPR011528">
    <property type="entry name" value="NERD"/>
</dbReference>
<dbReference type="Gene3D" id="3.40.50.300">
    <property type="entry name" value="P-loop containing nucleotide triphosphate hydrolases"/>
    <property type="match status" value="2"/>
</dbReference>
<gene>
    <name evidence="2" type="ORF">K2F26_09110</name>
</gene>
<accession>A0ABX8X407</accession>
<feature type="domain" description="NERD" evidence="1">
    <location>
        <begin position="242"/>
        <end position="337"/>
    </location>
</feature>
<organism evidence="2 3">
    <name type="scientific">Sphaerospermopsis torques-reginae ITEP-024</name>
    <dbReference type="NCBI Taxonomy" id="984208"/>
    <lineage>
        <taxon>Bacteria</taxon>
        <taxon>Bacillati</taxon>
        <taxon>Cyanobacteriota</taxon>
        <taxon>Cyanophyceae</taxon>
        <taxon>Nostocales</taxon>
        <taxon>Aphanizomenonaceae</taxon>
        <taxon>Sphaerospermopsis</taxon>
        <taxon>Sphaerospermopsis torques-reginae</taxon>
    </lineage>
</organism>
<dbReference type="InterPro" id="IPR000212">
    <property type="entry name" value="DNA_helicase_UvrD/REP"/>
</dbReference>
<evidence type="ECO:0000259" key="1">
    <source>
        <dbReference type="Pfam" id="PF08378"/>
    </source>
</evidence>
<dbReference type="RefSeq" id="WP_220611202.1">
    <property type="nucleotide sequence ID" value="NZ_CP080598.1"/>
</dbReference>
<name>A0ABX8X407_9CYAN</name>